<dbReference type="InterPro" id="IPR006195">
    <property type="entry name" value="aa-tRNA-synth_II"/>
</dbReference>
<dbReference type="Gene3D" id="3.40.50.800">
    <property type="entry name" value="Anticodon-binding domain"/>
    <property type="match status" value="1"/>
</dbReference>
<dbReference type="FunFam" id="3.30.930.10:FF:000002">
    <property type="entry name" value="Threonine--tRNA ligase"/>
    <property type="match status" value="1"/>
</dbReference>
<reference evidence="16" key="1">
    <citation type="submission" date="2022-05" db="EMBL/GenBank/DDBJ databases">
        <title>Comparative Genomics of Spacecraft Associated Microbes.</title>
        <authorList>
            <person name="Tran M.T."/>
            <person name="Wright A."/>
            <person name="Seuylemezian A."/>
            <person name="Eisen J."/>
            <person name="Coil D."/>
        </authorList>
    </citation>
    <scope>NUCLEOTIDE SEQUENCE</scope>
    <source>
        <strain evidence="16">214.1.1</strain>
    </source>
</reference>
<keyword evidence="4 13" id="KW-0436">Ligase</keyword>
<evidence type="ECO:0000256" key="4">
    <source>
        <dbReference type="ARBA" id="ARBA00022598"/>
    </source>
</evidence>
<feature type="domain" description="Aminoacyl-transfer RNA synthetases class-II family profile" evidence="14">
    <location>
        <begin position="245"/>
        <end position="543"/>
    </location>
</feature>
<evidence type="ECO:0000256" key="6">
    <source>
        <dbReference type="ARBA" id="ARBA00022741"/>
    </source>
</evidence>
<dbReference type="InterPro" id="IPR012947">
    <property type="entry name" value="tRNA_SAD"/>
</dbReference>
<accession>A0A9X2IQ83</accession>
<dbReference type="InterPro" id="IPR012676">
    <property type="entry name" value="TGS-like"/>
</dbReference>
<dbReference type="Gene3D" id="3.30.980.10">
    <property type="entry name" value="Threonyl-trna Synthetase, Chain A, domain 2"/>
    <property type="match status" value="1"/>
</dbReference>
<keyword evidence="9 13" id="KW-0694">RNA-binding</keyword>
<sequence length="644" mass="74232">MVMAMKLTFPDGAVKEFPQGTTTEEVAASISPGLKKKALAGKHNGTLVDVRTPLQTDGKIEIVTQDSEDALDILRHSTAHIMAQAIKRLYKNVHLGIGPVIEGGFYYDIDAEESITAEDLPKIEKEMKKIISENLEVKRVEVSRDEAIRIYEELGDPYKLELISAIPEGEKLTIYEQGEFFDLCRGVHIPSTNKVKEFKLLSLAGAYWRGDSKNKMLQRIYGTAFFKKEDLQEHLRLLEEAKERDHRKLGKELGIFALSQKVGQGLPLWLPKGATVRRIIERYIVDKEERLGYQHVYTPILGSAELYKTSGHWDHYQDDMFPVMERDNEEFVLRPMNCPHHMMVYKQEMRSYRQLPLRIAELGMMHRYEMSGAVSGLQRVRGMTLNDAHIFCRPDQIKEEFLRVVHLIREVYEDFDIKEYKFRLSYRDPEDKEKYFDDDAMWEKAQGMLKEAMDELGDVDYYEAEGEAAFYGPKLDVQVRTALGKDETLSTVQLDFLLPERFDLTYVGEDGAQHRPVVVHRGVVSTMERFVAFLLEEYKGAFPTWLAPVQVQVIPVSPHVHLDYAKQVQEQLQQLGARVHIDERDEKIGYKIREAQMQKIPYMLVIGDKEMEAGAVNVRKYGEQDSQSVPLEQFIEQLSAEVKK</sequence>
<dbReference type="CDD" id="cd00771">
    <property type="entry name" value="ThrRS_core"/>
    <property type="match status" value="1"/>
</dbReference>
<dbReference type="PROSITE" id="PS51880">
    <property type="entry name" value="TGS"/>
    <property type="match status" value="1"/>
</dbReference>
<keyword evidence="7 13" id="KW-0862">Zinc</keyword>
<dbReference type="Pfam" id="PF00587">
    <property type="entry name" value="tRNA-synt_2b"/>
    <property type="match status" value="1"/>
</dbReference>
<name>A0A9X2IQ83_9BACI</name>
<dbReference type="InterPro" id="IPR012675">
    <property type="entry name" value="Beta-grasp_dom_sf"/>
</dbReference>
<evidence type="ECO:0000256" key="3">
    <source>
        <dbReference type="ARBA" id="ARBA00022555"/>
    </source>
</evidence>
<dbReference type="Gene3D" id="3.30.930.10">
    <property type="entry name" value="Bira Bifunctional Protein, Domain 2"/>
    <property type="match status" value="1"/>
</dbReference>
<dbReference type="AlphaFoldDB" id="A0A9X2IQ83"/>
<dbReference type="SUPFAM" id="SSF52954">
    <property type="entry name" value="Class II aaRS ABD-related"/>
    <property type="match status" value="1"/>
</dbReference>
<keyword evidence="3 13" id="KW-0820">tRNA-binding</keyword>
<dbReference type="EMBL" id="JAMBOL010000026">
    <property type="protein sequence ID" value="MCM3716000.1"/>
    <property type="molecule type" value="Genomic_DNA"/>
</dbReference>
<evidence type="ECO:0000259" key="15">
    <source>
        <dbReference type="PROSITE" id="PS51880"/>
    </source>
</evidence>
<protein>
    <recommendedName>
        <fullName evidence="13">Threonine--tRNA ligase</fullName>
        <ecNumber evidence="13">6.1.1.3</ecNumber>
    </recommendedName>
    <alternativeName>
        <fullName evidence="13">Threonyl-tRNA synthetase</fullName>
        <shortName evidence="13">ThrRS</shortName>
    </alternativeName>
</protein>
<dbReference type="FunFam" id="3.40.50.800:FF:000001">
    <property type="entry name" value="Threonine--tRNA ligase"/>
    <property type="match status" value="1"/>
</dbReference>
<dbReference type="CDD" id="cd00860">
    <property type="entry name" value="ThrRS_anticodon"/>
    <property type="match status" value="1"/>
</dbReference>
<dbReference type="SMART" id="SM00863">
    <property type="entry name" value="tRNA_SAD"/>
    <property type="match status" value="1"/>
</dbReference>
<dbReference type="InterPro" id="IPR036621">
    <property type="entry name" value="Anticodon-bd_dom_sf"/>
</dbReference>
<dbReference type="Gene3D" id="3.10.20.30">
    <property type="match status" value="1"/>
</dbReference>
<keyword evidence="11 13" id="KW-0030">Aminoacyl-tRNA synthetase</keyword>
<evidence type="ECO:0000256" key="10">
    <source>
        <dbReference type="ARBA" id="ARBA00022917"/>
    </source>
</evidence>
<comment type="catalytic activity">
    <reaction evidence="12 13">
        <text>tRNA(Thr) + L-threonine + ATP = L-threonyl-tRNA(Thr) + AMP + diphosphate + H(+)</text>
        <dbReference type="Rhea" id="RHEA:24624"/>
        <dbReference type="Rhea" id="RHEA-COMP:9670"/>
        <dbReference type="Rhea" id="RHEA-COMP:9704"/>
        <dbReference type="ChEBI" id="CHEBI:15378"/>
        <dbReference type="ChEBI" id="CHEBI:30616"/>
        <dbReference type="ChEBI" id="CHEBI:33019"/>
        <dbReference type="ChEBI" id="CHEBI:57926"/>
        <dbReference type="ChEBI" id="CHEBI:78442"/>
        <dbReference type="ChEBI" id="CHEBI:78534"/>
        <dbReference type="ChEBI" id="CHEBI:456215"/>
        <dbReference type="EC" id="6.1.1.3"/>
    </reaction>
</comment>
<dbReference type="CDD" id="cd01667">
    <property type="entry name" value="TGS_ThrRS"/>
    <property type="match status" value="1"/>
</dbReference>
<dbReference type="SUPFAM" id="SSF55186">
    <property type="entry name" value="ThrRS/AlaRS common domain"/>
    <property type="match status" value="1"/>
</dbReference>
<dbReference type="HAMAP" id="MF_00184">
    <property type="entry name" value="Thr_tRNA_synth"/>
    <property type="match status" value="1"/>
</dbReference>
<evidence type="ECO:0000256" key="12">
    <source>
        <dbReference type="ARBA" id="ARBA00049515"/>
    </source>
</evidence>
<dbReference type="FunFam" id="3.30.980.10:FF:000005">
    <property type="entry name" value="Threonyl-tRNA synthetase, mitochondrial"/>
    <property type="match status" value="1"/>
</dbReference>
<dbReference type="GO" id="GO:0004829">
    <property type="term" value="F:threonine-tRNA ligase activity"/>
    <property type="evidence" value="ECO:0007669"/>
    <property type="project" value="UniProtKB-UniRule"/>
</dbReference>
<dbReference type="InterPro" id="IPR018163">
    <property type="entry name" value="Thr/Ala-tRNA-synth_IIc_edit"/>
</dbReference>
<dbReference type="InterPro" id="IPR004095">
    <property type="entry name" value="TGS"/>
</dbReference>
<evidence type="ECO:0000256" key="9">
    <source>
        <dbReference type="ARBA" id="ARBA00022884"/>
    </source>
</evidence>
<dbReference type="GO" id="GO:0140096">
    <property type="term" value="F:catalytic activity, acting on a protein"/>
    <property type="evidence" value="ECO:0007669"/>
    <property type="project" value="UniProtKB-ARBA"/>
</dbReference>
<dbReference type="PANTHER" id="PTHR11451">
    <property type="entry name" value="THREONINE-TRNA LIGASE"/>
    <property type="match status" value="1"/>
</dbReference>
<dbReference type="InterPro" id="IPR004154">
    <property type="entry name" value="Anticodon-bd"/>
</dbReference>
<feature type="binding site" evidence="13">
    <location>
        <position position="520"/>
    </location>
    <ligand>
        <name>Zn(2+)</name>
        <dbReference type="ChEBI" id="CHEBI:29105"/>
        <note>catalytic</note>
    </ligand>
</feature>
<dbReference type="FunFam" id="3.10.20.30:FF:000005">
    <property type="entry name" value="Threonine--tRNA ligase"/>
    <property type="match status" value="1"/>
</dbReference>
<evidence type="ECO:0000256" key="8">
    <source>
        <dbReference type="ARBA" id="ARBA00022840"/>
    </source>
</evidence>
<dbReference type="InterPro" id="IPR047246">
    <property type="entry name" value="ThrRS_anticodon"/>
</dbReference>
<comment type="caution">
    <text evidence="13">Lacks conserved residue(s) required for the propagation of feature annotation.</text>
</comment>
<dbReference type="SUPFAM" id="SSF81271">
    <property type="entry name" value="TGS-like"/>
    <property type="match status" value="1"/>
</dbReference>
<comment type="caution">
    <text evidence="16">The sequence shown here is derived from an EMBL/GenBank/DDBJ whole genome shotgun (WGS) entry which is preliminary data.</text>
</comment>
<keyword evidence="6 13" id="KW-0547">Nucleotide-binding</keyword>
<evidence type="ECO:0000256" key="7">
    <source>
        <dbReference type="ARBA" id="ARBA00022833"/>
    </source>
</evidence>
<evidence type="ECO:0000256" key="13">
    <source>
        <dbReference type="HAMAP-Rule" id="MF_00184"/>
    </source>
</evidence>
<dbReference type="InterPro" id="IPR045864">
    <property type="entry name" value="aa-tRNA-synth_II/BPL/LPL"/>
</dbReference>
<dbReference type="Pfam" id="PF03129">
    <property type="entry name" value="HGTP_anticodon"/>
    <property type="match status" value="1"/>
</dbReference>
<dbReference type="Gene3D" id="3.30.54.20">
    <property type="match status" value="1"/>
</dbReference>
<feature type="binding site" evidence="13">
    <location>
        <position position="389"/>
    </location>
    <ligand>
        <name>Zn(2+)</name>
        <dbReference type="ChEBI" id="CHEBI:29105"/>
        <note>catalytic</note>
    </ligand>
</feature>
<dbReference type="NCBIfam" id="TIGR00418">
    <property type="entry name" value="thrS"/>
    <property type="match status" value="1"/>
</dbReference>
<dbReference type="PRINTS" id="PR01047">
    <property type="entry name" value="TRNASYNTHTHR"/>
</dbReference>
<keyword evidence="17" id="KW-1185">Reference proteome</keyword>
<evidence type="ECO:0000256" key="5">
    <source>
        <dbReference type="ARBA" id="ARBA00022723"/>
    </source>
</evidence>
<evidence type="ECO:0000256" key="1">
    <source>
        <dbReference type="ARBA" id="ARBA00008226"/>
    </source>
</evidence>
<comment type="cofactor">
    <cofactor evidence="13">
        <name>Zn(2+)</name>
        <dbReference type="ChEBI" id="CHEBI:29105"/>
    </cofactor>
    <text evidence="13">Binds 1 zinc ion per subunit.</text>
</comment>
<evidence type="ECO:0000256" key="2">
    <source>
        <dbReference type="ARBA" id="ARBA00022490"/>
    </source>
</evidence>
<evidence type="ECO:0000313" key="16">
    <source>
        <dbReference type="EMBL" id="MCM3716000.1"/>
    </source>
</evidence>
<dbReference type="GO" id="GO:0000049">
    <property type="term" value="F:tRNA binding"/>
    <property type="evidence" value="ECO:0007669"/>
    <property type="project" value="UniProtKB-KW"/>
</dbReference>
<dbReference type="GO" id="GO:0016740">
    <property type="term" value="F:transferase activity"/>
    <property type="evidence" value="ECO:0007669"/>
    <property type="project" value="UniProtKB-ARBA"/>
</dbReference>
<dbReference type="EC" id="6.1.1.3" evidence="13"/>
<keyword evidence="2 13" id="KW-0963">Cytoplasm</keyword>
<dbReference type="GO" id="GO:0006435">
    <property type="term" value="P:threonyl-tRNA aminoacylation"/>
    <property type="evidence" value="ECO:0007669"/>
    <property type="project" value="UniProtKB-UniRule"/>
</dbReference>
<comment type="subunit">
    <text evidence="13">Homodimer.</text>
</comment>
<dbReference type="FunFam" id="3.30.54.20:FF:000002">
    <property type="entry name" value="Threonine--tRNA ligase"/>
    <property type="match status" value="1"/>
</dbReference>
<dbReference type="Pfam" id="PF07973">
    <property type="entry name" value="tRNA_SAD"/>
    <property type="match status" value="1"/>
</dbReference>
<dbReference type="Proteomes" id="UP001139179">
    <property type="component" value="Unassembled WGS sequence"/>
</dbReference>
<evidence type="ECO:0000259" key="14">
    <source>
        <dbReference type="PROSITE" id="PS50862"/>
    </source>
</evidence>
<dbReference type="PANTHER" id="PTHR11451:SF56">
    <property type="entry name" value="THREONINE--TRNA LIGASE 1"/>
    <property type="match status" value="1"/>
</dbReference>
<feature type="binding site" evidence="13">
    <location>
        <position position="338"/>
    </location>
    <ligand>
        <name>Zn(2+)</name>
        <dbReference type="ChEBI" id="CHEBI:29105"/>
        <note>catalytic</note>
    </ligand>
</feature>
<feature type="domain" description="TGS" evidence="15">
    <location>
        <begin position="1"/>
        <end position="64"/>
    </location>
</feature>
<dbReference type="Pfam" id="PF02824">
    <property type="entry name" value="TGS"/>
    <property type="match status" value="1"/>
</dbReference>
<dbReference type="InterPro" id="IPR002314">
    <property type="entry name" value="aa-tRNA-synt_IIb"/>
</dbReference>
<dbReference type="InterPro" id="IPR033728">
    <property type="entry name" value="ThrRS_core"/>
</dbReference>
<dbReference type="SUPFAM" id="SSF55681">
    <property type="entry name" value="Class II aaRS and biotin synthetases"/>
    <property type="match status" value="1"/>
</dbReference>
<dbReference type="GO" id="GO:0005524">
    <property type="term" value="F:ATP binding"/>
    <property type="evidence" value="ECO:0007669"/>
    <property type="project" value="UniProtKB-UniRule"/>
</dbReference>
<organism evidence="16 17">
    <name type="scientific">Halalkalibacter oceani</name>
    <dbReference type="NCBI Taxonomy" id="1653776"/>
    <lineage>
        <taxon>Bacteria</taxon>
        <taxon>Bacillati</taxon>
        <taxon>Bacillota</taxon>
        <taxon>Bacilli</taxon>
        <taxon>Bacillales</taxon>
        <taxon>Bacillaceae</taxon>
        <taxon>Halalkalibacter</taxon>
    </lineage>
</organism>
<keyword evidence="5 13" id="KW-0479">Metal-binding</keyword>
<keyword evidence="10 13" id="KW-0648">Protein biosynthesis</keyword>
<dbReference type="GO" id="GO:0005737">
    <property type="term" value="C:cytoplasm"/>
    <property type="evidence" value="ECO:0007669"/>
    <property type="project" value="UniProtKB-SubCell"/>
</dbReference>
<evidence type="ECO:0000256" key="11">
    <source>
        <dbReference type="ARBA" id="ARBA00023146"/>
    </source>
</evidence>
<comment type="similarity">
    <text evidence="1 13">Belongs to the class-II aminoacyl-tRNA synthetase family.</text>
</comment>
<gene>
    <name evidence="13 16" type="primary">thrS</name>
    <name evidence="16" type="ORF">M3202_18270</name>
</gene>
<evidence type="ECO:0000313" key="17">
    <source>
        <dbReference type="Proteomes" id="UP001139179"/>
    </source>
</evidence>
<dbReference type="PROSITE" id="PS50862">
    <property type="entry name" value="AA_TRNA_LIGASE_II"/>
    <property type="match status" value="1"/>
</dbReference>
<proteinExistence type="inferred from homology"/>
<keyword evidence="8 13" id="KW-0067">ATP-binding</keyword>
<dbReference type="InterPro" id="IPR002320">
    <property type="entry name" value="Thr-tRNA-ligase_IIa"/>
</dbReference>
<comment type="subcellular location">
    <subcellularLocation>
        <location evidence="13">Cytoplasm</location>
    </subcellularLocation>
</comment>
<dbReference type="GO" id="GO:0046872">
    <property type="term" value="F:metal ion binding"/>
    <property type="evidence" value="ECO:0007669"/>
    <property type="project" value="UniProtKB-KW"/>
</dbReference>